<dbReference type="GO" id="GO:0016787">
    <property type="term" value="F:hydrolase activity"/>
    <property type="evidence" value="ECO:0007669"/>
    <property type="project" value="UniProtKB-KW"/>
</dbReference>
<evidence type="ECO:0000256" key="1">
    <source>
        <dbReference type="ARBA" id="ARBA00010211"/>
    </source>
</evidence>
<dbReference type="GO" id="GO:0044281">
    <property type="term" value="P:small molecule metabolic process"/>
    <property type="evidence" value="ECO:0007669"/>
    <property type="project" value="UniProtKB-ARBA"/>
</dbReference>
<accession>A0A6J4UAZ1</accession>
<gene>
    <name evidence="4" type="ORF">AVDCRST_MAG19-390</name>
</gene>
<dbReference type="GO" id="GO:0046872">
    <property type="term" value="F:metal ion binding"/>
    <property type="evidence" value="ECO:0007669"/>
    <property type="project" value="UniProtKB-KW"/>
</dbReference>
<dbReference type="InterPro" id="IPR011234">
    <property type="entry name" value="Fumarylacetoacetase-like_C"/>
</dbReference>
<keyword evidence="4" id="KW-0378">Hydrolase</keyword>
<dbReference type="Gene3D" id="3.90.850.10">
    <property type="entry name" value="Fumarylacetoacetase-like, C-terminal domain"/>
    <property type="match status" value="1"/>
</dbReference>
<sequence length="289" mass="31059">MPLCLYRAETGNEARLGLTVDGTGVVDVPAAGGPTTLAAALAMPLPELRARLDAVRTDAAIIPLAGVRLAAPLDRQEVWAAGVTYRRSRDARMEESTQKDVYDRVYDASRPEIFLKATPDRVSGPGVPVAIRADSTWDVPEPELALVLNRDGETVGYTVGNDVSSRSIEGENPLYLPQAKVYTAAAALGPTIALAWEIGDVGNLAIRLTIRRGGVVLFEGETATREIHRPFAELVRYLRRHNSFPAGVVLMTGTGIIPPPEFTLEDGDDVEITIDGVGTLRNPVVRLAE</sequence>
<dbReference type="AlphaFoldDB" id="A0A6J4UAZ1"/>
<evidence type="ECO:0000313" key="4">
    <source>
        <dbReference type="EMBL" id="CAA9545094.1"/>
    </source>
</evidence>
<reference evidence="4" key="1">
    <citation type="submission" date="2020-02" db="EMBL/GenBank/DDBJ databases">
        <authorList>
            <person name="Meier V. D."/>
        </authorList>
    </citation>
    <scope>NUCLEOTIDE SEQUENCE</scope>
    <source>
        <strain evidence="4">AVDCRST_MAG19</strain>
    </source>
</reference>
<dbReference type="InterPro" id="IPR051121">
    <property type="entry name" value="FAH"/>
</dbReference>
<protein>
    <submittedName>
        <fullName evidence="4">Fumarylacetoacetate hydrolase family protein</fullName>
    </submittedName>
</protein>
<dbReference type="PANTHER" id="PTHR42796:SF7">
    <property type="entry name" value="2-DEHYDRO-3-DEOXY-D-ARABINONATE DEHYDRATASE"/>
    <property type="match status" value="1"/>
</dbReference>
<organism evidence="4">
    <name type="scientific">uncultured Thermomicrobiales bacterium</name>
    <dbReference type="NCBI Taxonomy" id="1645740"/>
    <lineage>
        <taxon>Bacteria</taxon>
        <taxon>Pseudomonadati</taxon>
        <taxon>Thermomicrobiota</taxon>
        <taxon>Thermomicrobia</taxon>
        <taxon>Thermomicrobiales</taxon>
        <taxon>environmental samples</taxon>
    </lineage>
</organism>
<dbReference type="Pfam" id="PF01557">
    <property type="entry name" value="FAA_hydrolase"/>
    <property type="match status" value="1"/>
</dbReference>
<name>A0A6J4UAZ1_9BACT</name>
<evidence type="ECO:0000259" key="3">
    <source>
        <dbReference type="Pfam" id="PF01557"/>
    </source>
</evidence>
<dbReference type="SUPFAM" id="SSF56529">
    <property type="entry name" value="FAH"/>
    <property type="match status" value="1"/>
</dbReference>
<dbReference type="PANTHER" id="PTHR42796">
    <property type="entry name" value="FUMARYLACETOACETATE HYDROLASE DOMAIN-CONTAINING PROTEIN 2A-RELATED"/>
    <property type="match status" value="1"/>
</dbReference>
<feature type="domain" description="Fumarylacetoacetase-like C-terminal" evidence="3">
    <location>
        <begin position="107"/>
        <end position="285"/>
    </location>
</feature>
<dbReference type="InterPro" id="IPR036663">
    <property type="entry name" value="Fumarylacetoacetase_C_sf"/>
</dbReference>
<comment type="similarity">
    <text evidence="1">Belongs to the FAH family.</text>
</comment>
<dbReference type="EMBL" id="CADCWL010000011">
    <property type="protein sequence ID" value="CAA9545094.1"/>
    <property type="molecule type" value="Genomic_DNA"/>
</dbReference>
<evidence type="ECO:0000256" key="2">
    <source>
        <dbReference type="ARBA" id="ARBA00022723"/>
    </source>
</evidence>
<proteinExistence type="inferred from homology"/>
<keyword evidence="2" id="KW-0479">Metal-binding</keyword>